<dbReference type="STRING" id="471870.BACINT_00593"/>
<dbReference type="EMBL" id="ABJL02000006">
    <property type="protein sequence ID" value="EDV07029.1"/>
    <property type="molecule type" value="Genomic_DNA"/>
</dbReference>
<name>B3C6Q5_9BACE</name>
<sequence>MHKYCIRCLFYTEILHLYSIDYAAGFYLNCLWKMFCWEKDCFDSFLFAVRRNE</sequence>
<gene>
    <name evidence="1" type="ORF">BACINT_00593</name>
</gene>
<evidence type="ECO:0000313" key="2">
    <source>
        <dbReference type="Proteomes" id="UP000004596"/>
    </source>
</evidence>
<organism evidence="1 2">
    <name type="scientific">Bacteroides intestinalis DSM 17393</name>
    <dbReference type="NCBI Taxonomy" id="471870"/>
    <lineage>
        <taxon>Bacteria</taxon>
        <taxon>Pseudomonadati</taxon>
        <taxon>Bacteroidota</taxon>
        <taxon>Bacteroidia</taxon>
        <taxon>Bacteroidales</taxon>
        <taxon>Bacteroidaceae</taxon>
        <taxon>Bacteroides</taxon>
    </lineage>
</organism>
<reference evidence="1 2" key="1">
    <citation type="submission" date="2008-04" db="EMBL/GenBank/DDBJ databases">
        <title>Draft genome sequence of Bacteroides intestinalis (DSM 17393).</title>
        <authorList>
            <person name="Sudarsanam P."/>
            <person name="Ley R."/>
            <person name="Guruge J."/>
            <person name="Turnbaugh P.J."/>
            <person name="Mahowald M."/>
            <person name="Liep D."/>
            <person name="Gordon J."/>
        </authorList>
    </citation>
    <scope>NUCLEOTIDE SEQUENCE [LARGE SCALE GENOMIC DNA]</scope>
    <source>
        <strain evidence="1 2">DSM 17393</strain>
    </source>
</reference>
<dbReference type="AlphaFoldDB" id="B3C6Q5"/>
<reference evidence="1 2" key="2">
    <citation type="submission" date="2008-04" db="EMBL/GenBank/DDBJ databases">
        <authorList>
            <person name="Fulton L."/>
            <person name="Clifton S."/>
            <person name="Fulton B."/>
            <person name="Xu J."/>
            <person name="Minx P."/>
            <person name="Pepin K.H."/>
            <person name="Johnson M."/>
            <person name="Thiruvilangam P."/>
            <person name="Bhonagiri V."/>
            <person name="Nash W.E."/>
            <person name="Mardis E.R."/>
            <person name="Wilson R.K."/>
        </authorList>
    </citation>
    <scope>NUCLEOTIDE SEQUENCE [LARGE SCALE GENOMIC DNA]</scope>
    <source>
        <strain evidence="1 2">DSM 17393</strain>
    </source>
</reference>
<evidence type="ECO:0000313" key="1">
    <source>
        <dbReference type="EMBL" id="EDV07029.1"/>
    </source>
</evidence>
<comment type="caution">
    <text evidence="1">The sequence shown here is derived from an EMBL/GenBank/DDBJ whole genome shotgun (WGS) entry which is preliminary data.</text>
</comment>
<proteinExistence type="predicted"/>
<protein>
    <submittedName>
        <fullName evidence="1">Uncharacterized protein</fullName>
    </submittedName>
</protein>
<accession>B3C6Q5</accession>
<dbReference type="Proteomes" id="UP000004596">
    <property type="component" value="Unassembled WGS sequence"/>
</dbReference>